<proteinExistence type="predicted"/>
<dbReference type="Proteomes" id="UP000218244">
    <property type="component" value="Chromosome"/>
</dbReference>
<protein>
    <submittedName>
        <fullName evidence="1">Uncharacterized protein</fullName>
    </submittedName>
</protein>
<evidence type="ECO:0000313" key="2">
    <source>
        <dbReference type="Proteomes" id="UP000218244"/>
    </source>
</evidence>
<accession>A0A160PUC3</accession>
<keyword evidence="2" id="KW-1185">Reference proteome</keyword>
<dbReference type="KEGG" id="csur:N24_1908"/>
<sequence length="188" mass="21114">MSYSLIISKAATHSMPFDEAELLELVDELHSTTTVKKPVVVPLPDDFSYTVDSALRLHDLGVDQELTDWITAQVAAAYPNQIVSEIAAAPDPQAKTLFSANVHNTRSFGTFWTEHPITQLQYKRCYQIVIEKFTGVYRPLPVDDYRYVPPVAPSLPQPVYHEAIHLDKSDTTDHGTRAAKHATINRRV</sequence>
<reference evidence="1 2" key="1">
    <citation type="submission" date="2016-02" db="EMBL/GenBank/DDBJ databases">
        <title>Corynebacterium glutamicum N24 whole genome sequencing project.</title>
        <authorList>
            <person name="Matsutani M."/>
            <person name="Nangtapong N."/>
            <person name="Yakushi T."/>
            <person name="Matsushita K."/>
        </authorList>
    </citation>
    <scope>NUCLEOTIDE SEQUENCE [LARGE SCALE GENOMIC DNA]</scope>
    <source>
        <strain evidence="1 2">N24</strain>
    </source>
</reference>
<dbReference type="RefSeq" id="WP_096456474.1">
    <property type="nucleotide sequence ID" value="NZ_AP017369.1"/>
</dbReference>
<gene>
    <name evidence="1" type="ORF">N24_1908</name>
</gene>
<organism evidence="1 2">
    <name type="scientific">Corynebacterium suranareeae</name>
    <dbReference type="NCBI Taxonomy" id="2506452"/>
    <lineage>
        <taxon>Bacteria</taxon>
        <taxon>Bacillati</taxon>
        <taxon>Actinomycetota</taxon>
        <taxon>Actinomycetes</taxon>
        <taxon>Mycobacteriales</taxon>
        <taxon>Corynebacteriaceae</taxon>
        <taxon>Corynebacterium</taxon>
    </lineage>
</organism>
<evidence type="ECO:0000313" key="1">
    <source>
        <dbReference type="EMBL" id="BAU96170.1"/>
    </source>
</evidence>
<dbReference type="AlphaFoldDB" id="A0A160PUC3"/>
<name>A0A160PUC3_9CORY</name>
<dbReference type="EMBL" id="AP017369">
    <property type="protein sequence ID" value="BAU96170.1"/>
    <property type="molecule type" value="Genomic_DNA"/>
</dbReference>